<evidence type="ECO:0000256" key="10">
    <source>
        <dbReference type="PROSITE-ProRule" id="PRU00042"/>
    </source>
</evidence>
<evidence type="ECO:0000256" key="8">
    <source>
        <dbReference type="ARBA" id="ARBA00023163"/>
    </source>
</evidence>
<evidence type="ECO:0000256" key="3">
    <source>
        <dbReference type="ARBA" id="ARBA00022737"/>
    </source>
</evidence>
<evidence type="ECO:0000256" key="5">
    <source>
        <dbReference type="ARBA" id="ARBA00022833"/>
    </source>
</evidence>
<feature type="domain" description="C2H2-type" evidence="12">
    <location>
        <begin position="183"/>
        <end position="210"/>
    </location>
</feature>
<accession>A0ABY7FBS8</accession>
<keyword evidence="7" id="KW-0238">DNA-binding</keyword>
<sequence length="799" mass="92078">MATLPFTLKSGLTGSTQQFYAPMSKSPRGQNSGGNAGSRSYTCSVCFKELTSSWGLQVHMRLHRGDKPYECTKCGRRFTQKSQMNSHMVVHLNLAQHVKMGKGFVSGHLNAHICRFCRLHSNLSTLWKVFWAQQVEIGTAFENTHWRETIRLLRLLESFPTKAAPSFTHGDLMFEEDWKQKQRVCPYCSKAFPSKWKLDQHVIIHTGERPFKCSYCEKSFQRKESLKYHIAKSHVLGQLPSNLHGCLRILWKVFWSRQVEVGTTFENTHGRETICLHLLPEIFPPKETSSITHGGAFVRDPDDAKPAMFMNMSVIKSPSKLKSCPYCPWTFPDSWKLDRHIRQHTGEKPFKCDVCLKSFTQKDDFQMLQESGMLPKLKVCLYCNMIFPDNWKLLRHVRKHTGEKPYGCDLCEKKFAQKESLKSHRQKKHGQSLDFMSDRMELPTNIKTCHICQKYFSDNSKLARHMLVHTREIRFSCQVRQSSQQMSLWQTKEAQQVKAQMCKLMQNPDQPVHPCSRIRISTVGFSVRNSSMNIKANSGDPDQTAQLIKEEIRALRRKIRRLEDRVVALESGGSSQQDNLLNLVSHLDASDVQQVLSTLCKAIFSNEELMNCSRTGKRTNKCSESGPRPPLDIVKLEKLERLVCEKTNIKFRKSNKERDFVYVVVHKLPICIGGSSSSRFTIKYEALSNLRQFETCPPCASTHGRETIYLRPLWQEFWTQGYLEITLQQSTKGIIPPKFAKCVHSCQYCRKLFPSKWKLTQHIRVHTGEKPFECKICGAKFSQKGAMSGHMANMHTQFN</sequence>
<reference evidence="13" key="1">
    <citation type="submission" date="2022-11" db="EMBL/GenBank/DDBJ databases">
        <title>Centuries of genome instability and evolution in soft-shell clam transmissible cancer (bioRxiv).</title>
        <authorList>
            <person name="Hart S.F.M."/>
            <person name="Yonemitsu M.A."/>
            <person name="Giersch R.M."/>
            <person name="Beal B.F."/>
            <person name="Arriagada G."/>
            <person name="Davis B.W."/>
            <person name="Ostrander E.A."/>
            <person name="Goff S.P."/>
            <person name="Metzger M.J."/>
        </authorList>
    </citation>
    <scope>NUCLEOTIDE SEQUENCE</scope>
    <source>
        <strain evidence="13">MELC-2E11</strain>
        <tissue evidence="13">Siphon/mantle</tissue>
    </source>
</reference>
<dbReference type="SMART" id="SM00355">
    <property type="entry name" value="ZnF_C2H2"/>
    <property type="match status" value="10"/>
</dbReference>
<feature type="domain" description="C2H2-type" evidence="12">
    <location>
        <begin position="378"/>
        <end position="405"/>
    </location>
</feature>
<dbReference type="PROSITE" id="PS00028">
    <property type="entry name" value="ZINC_FINGER_C2H2_1"/>
    <property type="match status" value="10"/>
</dbReference>
<keyword evidence="8" id="KW-0804">Transcription</keyword>
<comment type="subcellular location">
    <subcellularLocation>
        <location evidence="1">Nucleus</location>
    </subcellularLocation>
</comment>
<organism evidence="13 14">
    <name type="scientific">Mya arenaria</name>
    <name type="common">Soft-shell clam</name>
    <dbReference type="NCBI Taxonomy" id="6604"/>
    <lineage>
        <taxon>Eukaryota</taxon>
        <taxon>Metazoa</taxon>
        <taxon>Spiralia</taxon>
        <taxon>Lophotrochozoa</taxon>
        <taxon>Mollusca</taxon>
        <taxon>Bivalvia</taxon>
        <taxon>Autobranchia</taxon>
        <taxon>Heteroconchia</taxon>
        <taxon>Euheterodonta</taxon>
        <taxon>Imparidentia</taxon>
        <taxon>Neoheterodontei</taxon>
        <taxon>Myida</taxon>
        <taxon>Myoidea</taxon>
        <taxon>Myidae</taxon>
        <taxon>Mya</taxon>
    </lineage>
</organism>
<dbReference type="PROSITE" id="PS50157">
    <property type="entry name" value="ZINC_FINGER_C2H2_2"/>
    <property type="match status" value="10"/>
</dbReference>
<keyword evidence="9" id="KW-0539">Nucleus</keyword>
<evidence type="ECO:0000259" key="12">
    <source>
        <dbReference type="PROSITE" id="PS50157"/>
    </source>
</evidence>
<dbReference type="InterPro" id="IPR013087">
    <property type="entry name" value="Znf_C2H2_type"/>
</dbReference>
<feature type="domain" description="C2H2-type" evidence="12">
    <location>
        <begin position="211"/>
        <end position="234"/>
    </location>
</feature>
<dbReference type="InterPro" id="IPR050752">
    <property type="entry name" value="C2H2-ZF_domain"/>
</dbReference>
<dbReference type="PANTHER" id="PTHR24384">
    <property type="entry name" value="FINGER PUTATIVE TRANSCRIPTION FACTOR FAMILY-RELATED"/>
    <property type="match status" value="1"/>
</dbReference>
<evidence type="ECO:0000256" key="1">
    <source>
        <dbReference type="ARBA" id="ARBA00004123"/>
    </source>
</evidence>
<keyword evidence="6" id="KW-0805">Transcription regulation</keyword>
<feature type="domain" description="C2H2-type" evidence="12">
    <location>
        <begin position="322"/>
        <end position="349"/>
    </location>
</feature>
<protein>
    <submittedName>
        <fullName evidence="13">XFIN-like protein</fullName>
    </submittedName>
</protein>
<dbReference type="Gene3D" id="1.10.10.2590">
    <property type="entry name" value="BEN domain"/>
    <property type="match status" value="1"/>
</dbReference>
<evidence type="ECO:0000256" key="6">
    <source>
        <dbReference type="ARBA" id="ARBA00023015"/>
    </source>
</evidence>
<keyword evidence="4 10" id="KW-0863">Zinc-finger</keyword>
<evidence type="ECO:0000313" key="14">
    <source>
        <dbReference type="Proteomes" id="UP001164746"/>
    </source>
</evidence>
<dbReference type="SUPFAM" id="SSF57667">
    <property type="entry name" value="beta-beta-alpha zinc fingers"/>
    <property type="match status" value="6"/>
</dbReference>
<dbReference type="Proteomes" id="UP001164746">
    <property type="component" value="Chromosome 10"/>
</dbReference>
<feature type="domain" description="C2H2-type" evidence="12">
    <location>
        <begin position="69"/>
        <end position="96"/>
    </location>
</feature>
<feature type="domain" description="C2H2-type" evidence="12">
    <location>
        <begin position="406"/>
        <end position="429"/>
    </location>
</feature>
<evidence type="ECO:0000256" key="7">
    <source>
        <dbReference type="ARBA" id="ARBA00023125"/>
    </source>
</evidence>
<keyword evidence="3" id="KW-0677">Repeat</keyword>
<feature type="domain" description="C2H2-type" evidence="12">
    <location>
        <begin position="772"/>
        <end position="799"/>
    </location>
</feature>
<dbReference type="InterPro" id="IPR036236">
    <property type="entry name" value="Znf_C2H2_sf"/>
</dbReference>
<feature type="coiled-coil region" evidence="11">
    <location>
        <begin position="545"/>
        <end position="572"/>
    </location>
</feature>
<keyword evidence="5" id="KW-0862">Zinc</keyword>
<keyword evidence="11" id="KW-0175">Coiled coil</keyword>
<gene>
    <name evidence="13" type="ORF">MAR_032722</name>
</gene>
<dbReference type="Pfam" id="PF00096">
    <property type="entry name" value="zf-C2H2"/>
    <property type="match status" value="6"/>
</dbReference>
<feature type="domain" description="C2H2-type" evidence="12">
    <location>
        <begin position="447"/>
        <end position="474"/>
    </location>
</feature>
<feature type="domain" description="C2H2-type" evidence="12">
    <location>
        <begin position="41"/>
        <end position="68"/>
    </location>
</feature>
<dbReference type="PANTHER" id="PTHR24384:SF189">
    <property type="entry name" value="C2H2-TYPE DOMAIN-CONTAINING PROTEIN-RELATED"/>
    <property type="match status" value="1"/>
</dbReference>
<evidence type="ECO:0000313" key="13">
    <source>
        <dbReference type="EMBL" id="WAR18128.1"/>
    </source>
</evidence>
<dbReference type="EMBL" id="CP111021">
    <property type="protein sequence ID" value="WAR18128.1"/>
    <property type="molecule type" value="Genomic_DNA"/>
</dbReference>
<name>A0ABY7FBS8_MYAAR</name>
<keyword evidence="2" id="KW-0479">Metal-binding</keyword>
<evidence type="ECO:0000256" key="2">
    <source>
        <dbReference type="ARBA" id="ARBA00022723"/>
    </source>
</evidence>
<keyword evidence="14" id="KW-1185">Reference proteome</keyword>
<evidence type="ECO:0000256" key="4">
    <source>
        <dbReference type="ARBA" id="ARBA00022771"/>
    </source>
</evidence>
<proteinExistence type="predicted"/>
<dbReference type="Pfam" id="PF13894">
    <property type="entry name" value="zf-C2H2_4"/>
    <property type="match status" value="1"/>
</dbReference>
<evidence type="ECO:0000256" key="9">
    <source>
        <dbReference type="ARBA" id="ARBA00023242"/>
    </source>
</evidence>
<dbReference type="Gene3D" id="3.30.160.60">
    <property type="entry name" value="Classic Zinc Finger"/>
    <property type="match status" value="11"/>
</dbReference>
<evidence type="ECO:0000256" key="11">
    <source>
        <dbReference type="SAM" id="Coils"/>
    </source>
</evidence>
<feature type="domain" description="C2H2-type" evidence="12">
    <location>
        <begin position="744"/>
        <end position="771"/>
    </location>
</feature>